<reference evidence="3" key="1">
    <citation type="submission" date="2023-10" db="EMBL/GenBank/DDBJ databases">
        <title>Chromosome-level genome of the transformable northern wattle, Acacia crassicarpa.</title>
        <authorList>
            <person name="Massaro I."/>
            <person name="Sinha N.R."/>
            <person name="Poethig S."/>
            <person name="Leichty A.R."/>
        </authorList>
    </citation>
    <scope>NUCLEOTIDE SEQUENCE</scope>
    <source>
        <strain evidence="3">Acra3RX</strain>
        <tissue evidence="3">Leaf</tissue>
    </source>
</reference>
<feature type="compositionally biased region" description="Basic and acidic residues" evidence="1">
    <location>
        <begin position="266"/>
        <end position="275"/>
    </location>
</feature>
<feature type="region of interest" description="Disordered" evidence="1">
    <location>
        <begin position="1"/>
        <end position="27"/>
    </location>
</feature>
<dbReference type="InterPro" id="IPR025558">
    <property type="entry name" value="DUF4283"/>
</dbReference>
<comment type="caution">
    <text evidence="3">The sequence shown here is derived from an EMBL/GenBank/DDBJ whole genome shotgun (WGS) entry which is preliminary data.</text>
</comment>
<feature type="region of interest" description="Disordered" evidence="1">
    <location>
        <begin position="231"/>
        <end position="286"/>
    </location>
</feature>
<proteinExistence type="predicted"/>
<evidence type="ECO:0000256" key="1">
    <source>
        <dbReference type="SAM" id="MobiDB-lite"/>
    </source>
</evidence>
<keyword evidence="4" id="KW-1185">Reference proteome</keyword>
<name>A0AAE1MMP3_9FABA</name>
<dbReference type="AlphaFoldDB" id="A0AAE1MMP3"/>
<evidence type="ECO:0000259" key="2">
    <source>
        <dbReference type="Pfam" id="PF14111"/>
    </source>
</evidence>
<evidence type="ECO:0000313" key="4">
    <source>
        <dbReference type="Proteomes" id="UP001293593"/>
    </source>
</evidence>
<gene>
    <name evidence="3" type="ORF">QN277_023126</name>
</gene>
<organism evidence="3 4">
    <name type="scientific">Acacia crassicarpa</name>
    <name type="common">northern wattle</name>
    <dbReference type="NCBI Taxonomy" id="499986"/>
    <lineage>
        <taxon>Eukaryota</taxon>
        <taxon>Viridiplantae</taxon>
        <taxon>Streptophyta</taxon>
        <taxon>Embryophyta</taxon>
        <taxon>Tracheophyta</taxon>
        <taxon>Spermatophyta</taxon>
        <taxon>Magnoliopsida</taxon>
        <taxon>eudicotyledons</taxon>
        <taxon>Gunneridae</taxon>
        <taxon>Pentapetalae</taxon>
        <taxon>rosids</taxon>
        <taxon>fabids</taxon>
        <taxon>Fabales</taxon>
        <taxon>Fabaceae</taxon>
        <taxon>Caesalpinioideae</taxon>
        <taxon>mimosoid clade</taxon>
        <taxon>Acacieae</taxon>
        <taxon>Acacia</taxon>
    </lineage>
</organism>
<dbReference type="Proteomes" id="UP001293593">
    <property type="component" value="Unassembled WGS sequence"/>
</dbReference>
<accession>A0AAE1MMP3</accession>
<feature type="domain" description="DUF4283" evidence="2">
    <location>
        <begin position="45"/>
        <end position="125"/>
    </location>
</feature>
<dbReference type="Pfam" id="PF14111">
    <property type="entry name" value="DUF4283"/>
    <property type="match status" value="1"/>
</dbReference>
<protein>
    <recommendedName>
        <fullName evidence="2">DUF4283 domain-containing protein</fullName>
    </recommendedName>
</protein>
<dbReference type="InterPro" id="IPR040256">
    <property type="entry name" value="At4g02000-like"/>
</dbReference>
<sequence length="321" mass="36601">MNVKEHQNDLEDLDEEENETTRRMEGKPGRLRFTSDEYTAWCLPWMNSLIIKVLGAHFPTYVIRDRINRMWRPKDALKLIPLSNGYYIVSFSNKEDREYALQEGPWMIEDHYLIVQRWRPNFNPWKADLQCIIAAWVRLPDVPFEFYNVESLRRIGNMIGKMIKVDRSTSIYDKGGFAPICVEIDLKQPLLPTYMVFGEERPIIYEGLHNVCFTCGKYGYQKHACPTIQDHTNPHGHAQESVEPVTGGDGERMGSKVSDGGGSGVDQREKGKAVEGSKVQPRTGSTVIGGGRVEIFGGDENDGSPFGKIRILRRDFHGSFN</sequence>
<dbReference type="EMBL" id="JAWXYG010000006">
    <property type="protein sequence ID" value="KAK4270040.1"/>
    <property type="molecule type" value="Genomic_DNA"/>
</dbReference>
<dbReference type="PANTHER" id="PTHR31286:SF99">
    <property type="entry name" value="DUF4283 DOMAIN-CONTAINING PROTEIN"/>
    <property type="match status" value="1"/>
</dbReference>
<dbReference type="PANTHER" id="PTHR31286">
    <property type="entry name" value="GLYCINE-RICH CELL WALL STRUCTURAL PROTEIN 1.8-LIKE"/>
    <property type="match status" value="1"/>
</dbReference>
<evidence type="ECO:0000313" key="3">
    <source>
        <dbReference type="EMBL" id="KAK4270040.1"/>
    </source>
</evidence>